<name>A0A135LKA4_PENPA</name>
<keyword evidence="1" id="KW-0677">Repeat</keyword>
<feature type="repeat" description="ANK" evidence="3">
    <location>
        <begin position="1150"/>
        <end position="1179"/>
    </location>
</feature>
<feature type="domain" description="DUF7708" evidence="6">
    <location>
        <begin position="65"/>
        <end position="218"/>
    </location>
</feature>
<evidence type="ECO:0000256" key="1">
    <source>
        <dbReference type="ARBA" id="ARBA00022737"/>
    </source>
</evidence>
<dbReference type="OrthoDB" id="4314258at2759"/>
<dbReference type="PANTHER" id="PTHR23206">
    <property type="entry name" value="MASK PROTEIN"/>
    <property type="match status" value="1"/>
</dbReference>
<gene>
    <name evidence="8" type="ORF">PGRI_032720</name>
</gene>
<evidence type="ECO:0000256" key="2">
    <source>
        <dbReference type="ARBA" id="ARBA00023043"/>
    </source>
</evidence>
<dbReference type="Pfam" id="PF24809">
    <property type="entry name" value="DUF7708"/>
    <property type="match status" value="1"/>
</dbReference>
<feature type="repeat" description="ANK" evidence="3">
    <location>
        <begin position="979"/>
        <end position="1011"/>
    </location>
</feature>
<sequence length="1993" mass="217020">MKNVSKDSTIDDECHDAIEKFFEDLSADETALFEATTRSQQLIDDLQNIDNKQKGKISRKIAPKLKAFIAGVEQYGGALDVVAGSVSMMSPIWASVRVVLKIAGEYSEYFDKITDMFEEIGYILSCLRRYPRLYVDNQVLRDAMVDIFQSIMHFCSRARDLFHQGKKYQTGVRALNPVGLHAAWRLIWKPFKIQFGDIIERIRSSMVRIDHEADVAEKELASKERSKAEHERQLQTSRWVSLESHQKSVAHFIDQQRIDSVNQWLSPVNAASNHTSATKLRYQGTGHWFLDGLTFRQWALTENSFLWLHAIPGAGKTILASTVIEWLRNQKQSSEVALAYFYCDYKDKQKQSPTRIISTLLSMLASRNDSVFDRIQAFFERQYKENPAYAPDFDELLNNFSHFMGDSFQQIYIVVDALDESEDRECVAYSLKKIYETCKFSSIFVTSRHEIDIARTYEQLPSVTIEAIDIAGDIDIYVKAEVAARLKARRLKLRDSNLAGIICDTLIAGAQGMFQWVKCQIDQLCKLRNDKAVRNALNDLPKTLHDTYTRILQKVESNNSEDVEIVQRLLKWLVFGVRNLTLDELAECVSVDISDRGGSFDFDAVFTDAEDVVELCGSLVTLSSDCYVALAHYTVKEFLVSDFIRDTMPQFWIGNSNTHTELASVCLTYLTYDDFAGTRERSGKALLQTFDEYKFLPYAVQAWGTHAHLSDVSDELFDLIMRLLESDAMSGGNYRTWCHIFFYLQKSSGQRLKTSSNSPLYFASFFGLPRAVSALLDSNTQIHIEEPMKASASAGHESVIEVFLDQREWIDTGVVEKCLYMAATQGHEPVVKLLLERGADVNTRSGRNGTPLQVATLHGRHQVVSLLLANKADLNVTCQRYGVPLAAAAEKGHFQTFEVLLDQGANVNGRGGWYAYPLVSAIVGRNMQMVDALIQRGANVNALGGRHGCALMAASSMGMLDLICSLVSKGARVNDHNDKGTDSLYAACMAGNLDSVKLLLELGADVNAKGGKHRNALNAASAGGHIKIVQSLLDAGADIEFFDEHYGNSVQMAASAGHADVLRVLAEVGVDVNAPSADRGTALISAAHNGHAGIIRLLFELGVPTGDTYEMSNAIMVAASKGHIEVVRLLVEMGAVTDDCSTISTYPCCTPLEAAAVKGNLDMVRLLVDLGADVNFMNDKEYGTPLIAACRGEKSSIPIVEFLLEPGADINASADSDNVAFCALGGALESENYDLCVILLNRGADVNIVNGCYPTPLLMAVVLEDDRFMNLLFDHGADVNLAIEPRENQDEDENEDEDDEDEDGEDTGGDFITALQCAVEEGSNEVVQNLILRGAHLSVDIENAMFCSALQAASFVGDVDKIRILIDAGSDINQVGGLYGTSLQAAASQGNQEAIEALIEAGADIHVCGIGKYGSALMAAIEGGGYDEVIQLLVDRGIDINCPVGPPFEYPLTAAATHEWNDTFQILIDAGANVNSIGGMYATALQAAAAKGNEEIVRVLLEHGAEPNIVGGKFGTALQAAYASGYYLVISDLLNAGASVHLGGGQYGGSLGAALENSCATLVSSLLRHHGADPNASVRKYGTPLQQCLRWRPDDSVFEILLDVGADVNAQGGVYGNALICAVLYAHNKVSALLDAGADVNLKGNAKYPTAVHAAAKTGQLSILRLLVENGAHLETSDGVSSSPVEYASSTSDNFSVFSYLLKRGATIGPTGKGKYHNALQAASLTGNMAIVKGLLRRGLDINTTGGKFGTALTAAIVSNNLDIARFLLRKGIDSNATGGIYSGALQAAAASGSIDGVRLLLRYGADIHKTGGKYFTVLQAASVSEGCEVLALLLEQGAEVDSFGGYCHSALHAAALYGRAMSCELLMKHGAHWSLVDRKSSHLAEWRLDDACELLQTCWEQQERGWPKEESESGESSDVGGDETDEEEEDESEDDSEEGEEEEEEEDETSSSDDDDEEDNAWKANVEEIPQFDLPYRPLATSKGCATREASG</sequence>
<dbReference type="InterPro" id="IPR002110">
    <property type="entry name" value="Ankyrin_rpt"/>
</dbReference>
<feature type="repeat" description="ANK" evidence="3">
    <location>
        <begin position="880"/>
        <end position="912"/>
    </location>
</feature>
<dbReference type="InterPro" id="IPR054471">
    <property type="entry name" value="GPIID_WHD"/>
</dbReference>
<dbReference type="InterPro" id="IPR036770">
    <property type="entry name" value="Ankyrin_rpt-contain_sf"/>
</dbReference>
<feature type="repeat" description="ANK" evidence="3">
    <location>
        <begin position="1715"/>
        <end position="1747"/>
    </location>
</feature>
<dbReference type="PROSITE" id="PS50088">
    <property type="entry name" value="ANK_REPEAT"/>
    <property type="match status" value="13"/>
</dbReference>
<dbReference type="Pfam" id="PF12796">
    <property type="entry name" value="Ank_2"/>
    <property type="match status" value="8"/>
</dbReference>
<evidence type="ECO:0000259" key="6">
    <source>
        <dbReference type="Pfam" id="PF24809"/>
    </source>
</evidence>
<feature type="repeat" description="ANK" evidence="3">
    <location>
        <begin position="1480"/>
        <end position="1512"/>
    </location>
</feature>
<evidence type="ECO:0000256" key="4">
    <source>
        <dbReference type="SAM" id="MobiDB-lite"/>
    </source>
</evidence>
<dbReference type="Gene3D" id="3.40.50.300">
    <property type="entry name" value="P-loop containing nucleotide triphosphate hydrolases"/>
    <property type="match status" value="1"/>
</dbReference>
<dbReference type="STRING" id="5078.A0A135LKA4"/>
<feature type="repeat" description="ANK" evidence="3">
    <location>
        <begin position="1181"/>
        <end position="1215"/>
    </location>
</feature>
<feature type="repeat" description="ANK" evidence="3">
    <location>
        <begin position="1012"/>
        <end position="1044"/>
    </location>
</feature>
<feature type="region of interest" description="Disordered" evidence="4">
    <location>
        <begin position="1282"/>
        <end position="1307"/>
    </location>
</feature>
<dbReference type="PROSITE" id="PS50297">
    <property type="entry name" value="ANK_REP_REGION"/>
    <property type="match status" value="10"/>
</dbReference>
<keyword evidence="9" id="KW-1185">Reference proteome</keyword>
<protein>
    <recommendedName>
        <fullName evidence="10">NACHT domain-containing protein</fullName>
    </recommendedName>
</protein>
<reference evidence="8 9" key="1">
    <citation type="journal article" date="2016" name="BMC Genomics">
        <title>Genome sequencing and secondary metabolism of the postharvest pathogen Penicillium griseofulvum.</title>
        <authorList>
            <person name="Banani H."/>
            <person name="Marcet-Houben M."/>
            <person name="Ballester A.R."/>
            <person name="Abbruscato P."/>
            <person name="Gonzalez-Candelas L."/>
            <person name="Gabaldon T."/>
            <person name="Spadaro D."/>
        </authorList>
    </citation>
    <scope>NUCLEOTIDE SEQUENCE [LARGE SCALE GENOMIC DNA]</scope>
    <source>
        <strain evidence="8 9">PG3</strain>
    </source>
</reference>
<evidence type="ECO:0000313" key="9">
    <source>
        <dbReference type="Proteomes" id="UP000070168"/>
    </source>
</evidence>
<dbReference type="InterPro" id="IPR027417">
    <property type="entry name" value="P-loop_NTPase"/>
</dbReference>
<dbReference type="GeneID" id="63706285"/>
<feature type="repeat" description="ANK" evidence="3">
    <location>
        <begin position="1381"/>
        <end position="1410"/>
    </location>
</feature>
<evidence type="ECO:0000313" key="8">
    <source>
        <dbReference type="EMBL" id="KXG49402.1"/>
    </source>
</evidence>
<feature type="domain" description="Nephrocystin 3-like N-terminal" evidence="7">
    <location>
        <begin position="284"/>
        <end position="448"/>
    </location>
</feature>
<dbReference type="InterPro" id="IPR056884">
    <property type="entry name" value="NPHP3-like_N"/>
</dbReference>
<evidence type="ECO:0000256" key="3">
    <source>
        <dbReference type="PROSITE-ProRule" id="PRU00023"/>
    </source>
</evidence>
<keyword evidence="2 3" id="KW-0040">ANK repeat</keyword>
<dbReference type="RefSeq" id="XP_040647938.1">
    <property type="nucleotide sequence ID" value="XM_040790985.1"/>
</dbReference>
<feature type="repeat" description="ANK" evidence="3">
    <location>
        <begin position="1647"/>
        <end position="1679"/>
    </location>
</feature>
<feature type="domain" description="GPI inositol-deacylase winged helix" evidence="5">
    <location>
        <begin position="565"/>
        <end position="642"/>
    </location>
</feature>
<dbReference type="Pfam" id="PF22939">
    <property type="entry name" value="WHD_GPIID"/>
    <property type="match status" value="1"/>
</dbReference>
<feature type="compositionally biased region" description="Acidic residues" evidence="4">
    <location>
        <begin position="1289"/>
        <end position="1307"/>
    </location>
</feature>
<dbReference type="SMART" id="SM00248">
    <property type="entry name" value="ANK"/>
    <property type="match status" value="31"/>
</dbReference>
<feature type="region of interest" description="Disordered" evidence="4">
    <location>
        <begin position="1904"/>
        <end position="1993"/>
    </location>
</feature>
<dbReference type="SUPFAM" id="SSF52540">
    <property type="entry name" value="P-loop containing nucleoside triphosphate hydrolases"/>
    <property type="match status" value="1"/>
</dbReference>
<evidence type="ECO:0000259" key="7">
    <source>
        <dbReference type="Pfam" id="PF24883"/>
    </source>
</evidence>
<feature type="repeat" description="ANK" evidence="3">
    <location>
        <begin position="1045"/>
        <end position="1077"/>
    </location>
</feature>
<evidence type="ECO:0008006" key="10">
    <source>
        <dbReference type="Google" id="ProtNLM"/>
    </source>
</evidence>
<dbReference type="Proteomes" id="UP000070168">
    <property type="component" value="Unassembled WGS sequence"/>
</dbReference>
<feature type="repeat" description="ANK" evidence="3">
    <location>
        <begin position="819"/>
        <end position="846"/>
    </location>
</feature>
<dbReference type="InterPro" id="IPR056125">
    <property type="entry name" value="DUF7708"/>
</dbReference>
<dbReference type="PANTHER" id="PTHR23206:SF7">
    <property type="entry name" value="PROTEIN KINASE DOMAIN-CONTAINING PROTEIN"/>
    <property type="match status" value="1"/>
</dbReference>
<dbReference type="Gene3D" id="1.25.40.20">
    <property type="entry name" value="Ankyrin repeat-containing domain"/>
    <property type="match status" value="5"/>
</dbReference>
<feature type="repeat" description="ANK" evidence="3">
    <location>
        <begin position="847"/>
        <end position="879"/>
    </location>
</feature>
<feature type="repeat" description="ANK" evidence="3">
    <location>
        <begin position="1110"/>
        <end position="1142"/>
    </location>
</feature>
<accession>A0A135LKA4</accession>
<dbReference type="EMBL" id="LHQR01000065">
    <property type="protein sequence ID" value="KXG49402.1"/>
    <property type="molecule type" value="Genomic_DNA"/>
</dbReference>
<feature type="compositionally biased region" description="Acidic residues" evidence="4">
    <location>
        <begin position="1913"/>
        <end position="1960"/>
    </location>
</feature>
<dbReference type="OMA" id="DEHYGNS"/>
<dbReference type="Pfam" id="PF24883">
    <property type="entry name" value="NPHP3_N"/>
    <property type="match status" value="1"/>
</dbReference>
<evidence type="ECO:0000259" key="5">
    <source>
        <dbReference type="Pfam" id="PF22939"/>
    </source>
</evidence>
<dbReference type="InterPro" id="IPR051631">
    <property type="entry name" value="Ankyrin-KH/SAM_domain"/>
</dbReference>
<dbReference type="SUPFAM" id="SSF48403">
    <property type="entry name" value="Ankyrin repeat"/>
    <property type="match status" value="4"/>
</dbReference>
<proteinExistence type="predicted"/>
<organism evidence="8 9">
    <name type="scientific">Penicillium patulum</name>
    <name type="common">Penicillium griseofulvum</name>
    <dbReference type="NCBI Taxonomy" id="5078"/>
    <lineage>
        <taxon>Eukaryota</taxon>
        <taxon>Fungi</taxon>
        <taxon>Dikarya</taxon>
        <taxon>Ascomycota</taxon>
        <taxon>Pezizomycotina</taxon>
        <taxon>Eurotiomycetes</taxon>
        <taxon>Eurotiomycetidae</taxon>
        <taxon>Eurotiales</taxon>
        <taxon>Aspergillaceae</taxon>
        <taxon>Penicillium</taxon>
    </lineage>
</organism>
<comment type="caution">
    <text evidence="8">The sequence shown here is derived from an EMBL/GenBank/DDBJ whole genome shotgun (WGS) entry which is preliminary data.</text>
</comment>